<evidence type="ECO:0000313" key="2">
    <source>
        <dbReference type="Proteomes" id="UP000095283"/>
    </source>
</evidence>
<organism evidence="2 3">
    <name type="scientific">Heterorhabditis bacteriophora</name>
    <name type="common">Entomopathogenic nematode worm</name>
    <dbReference type="NCBI Taxonomy" id="37862"/>
    <lineage>
        <taxon>Eukaryota</taxon>
        <taxon>Metazoa</taxon>
        <taxon>Ecdysozoa</taxon>
        <taxon>Nematoda</taxon>
        <taxon>Chromadorea</taxon>
        <taxon>Rhabditida</taxon>
        <taxon>Rhabditina</taxon>
        <taxon>Rhabditomorpha</taxon>
        <taxon>Strongyloidea</taxon>
        <taxon>Heterorhabditidae</taxon>
        <taxon>Heterorhabditis</taxon>
    </lineage>
</organism>
<accession>A0A1I7XSM7</accession>
<protein>
    <submittedName>
        <fullName evidence="3">Uncharacterized protein</fullName>
    </submittedName>
</protein>
<keyword evidence="2" id="KW-1185">Reference proteome</keyword>
<dbReference type="Proteomes" id="UP000095283">
    <property type="component" value="Unplaced"/>
</dbReference>
<dbReference type="AlphaFoldDB" id="A0A1I7XSM7"/>
<sequence>MGLSEKKLREPCVEPARRRVQGDNVTRTIVAFNFFSVSASLHHFSGRGGLSRRCKTTTAGPLPEAVDKTTQ</sequence>
<proteinExistence type="predicted"/>
<name>A0A1I7XSM7_HETBA</name>
<dbReference type="WBParaSite" id="Hba_20540">
    <property type="protein sequence ID" value="Hba_20540"/>
    <property type="gene ID" value="Hba_20540"/>
</dbReference>
<feature type="region of interest" description="Disordered" evidence="1">
    <location>
        <begin position="47"/>
        <end position="71"/>
    </location>
</feature>
<reference evidence="3" key="1">
    <citation type="submission" date="2016-11" db="UniProtKB">
        <authorList>
            <consortium name="WormBaseParasite"/>
        </authorList>
    </citation>
    <scope>IDENTIFICATION</scope>
</reference>
<evidence type="ECO:0000256" key="1">
    <source>
        <dbReference type="SAM" id="MobiDB-lite"/>
    </source>
</evidence>
<evidence type="ECO:0000313" key="3">
    <source>
        <dbReference type="WBParaSite" id="Hba_20540"/>
    </source>
</evidence>